<name>A0A8B7Z8R2_ACAPL</name>
<evidence type="ECO:0000256" key="2">
    <source>
        <dbReference type="ARBA" id="ARBA00022448"/>
    </source>
</evidence>
<evidence type="ECO:0000313" key="14">
    <source>
        <dbReference type="Proteomes" id="UP000694845"/>
    </source>
</evidence>
<comment type="similarity">
    <text evidence="11">Belongs to the amiloride-sensitive sodium channel (TC 1.A.6) family.</text>
</comment>
<evidence type="ECO:0000256" key="5">
    <source>
        <dbReference type="ARBA" id="ARBA00022989"/>
    </source>
</evidence>
<dbReference type="OMA" id="PIACKEI"/>
<keyword evidence="6" id="KW-0915">Sodium</keyword>
<keyword evidence="7 11" id="KW-0406">Ion transport</keyword>
<evidence type="ECO:0000256" key="4">
    <source>
        <dbReference type="ARBA" id="ARBA00022692"/>
    </source>
</evidence>
<evidence type="ECO:0000256" key="11">
    <source>
        <dbReference type="RuleBase" id="RU000679"/>
    </source>
</evidence>
<protein>
    <submittedName>
        <fullName evidence="15">Acid-sensing ion channel 1C-like</fullName>
    </submittedName>
</protein>
<feature type="region of interest" description="Disordered" evidence="12">
    <location>
        <begin position="1"/>
        <end position="42"/>
    </location>
</feature>
<dbReference type="Gene3D" id="1.10.287.770">
    <property type="entry name" value="YojJ-like"/>
    <property type="match status" value="1"/>
</dbReference>
<dbReference type="AlphaFoldDB" id="A0A8B7Z8R2"/>
<organism evidence="14 15">
    <name type="scientific">Acanthaster planci</name>
    <name type="common">Crown-of-thorns starfish</name>
    <dbReference type="NCBI Taxonomy" id="133434"/>
    <lineage>
        <taxon>Eukaryota</taxon>
        <taxon>Metazoa</taxon>
        <taxon>Echinodermata</taxon>
        <taxon>Eleutherozoa</taxon>
        <taxon>Asterozoa</taxon>
        <taxon>Asteroidea</taxon>
        <taxon>Valvatacea</taxon>
        <taxon>Valvatida</taxon>
        <taxon>Acanthasteridae</taxon>
        <taxon>Acanthaster</taxon>
    </lineage>
</organism>
<dbReference type="Proteomes" id="UP000694845">
    <property type="component" value="Unplaced"/>
</dbReference>
<dbReference type="GO" id="GO:0015280">
    <property type="term" value="F:ligand-gated sodium channel activity"/>
    <property type="evidence" value="ECO:0007669"/>
    <property type="project" value="TreeGrafter"/>
</dbReference>
<dbReference type="RefSeq" id="XP_022101347.1">
    <property type="nucleotide sequence ID" value="XM_022245655.1"/>
</dbReference>
<gene>
    <name evidence="15" type="primary">LOC110984982</name>
</gene>
<sequence length="483" mass="55802">MNRPCDGTDHNFGMETDDLRDGRERRRPSVTRRKRGFKRKKSKDTCKNILAARIQQFGDDTTFHGLRYVTNSTYHTFRRFVWLLVVTGMTALLIFDIIRAIMLMFEYPEMSSISVQYPPNITFPALTLCNINMLRKDALDASEVQLLSDIFANPATPPDTDALVDSKLFNSSSNEELMGRMIDASYRIEDMLVKCRWVSETCSYRNFTRSITDHGVCYTFNDPLSDHEALIVRHPGSRHGLFMRLNVQQYLYTYGESTAAGLKVLLHAQGEYPMIKDFAFSLSPGFETSIVVRQKVMINQKAPYKSNCTDGNWGRHRFKYSAASCKYACKILYVTRKCGCRDYRWSIRDIPICSLEKQVQCIYRYEDEFVLSQENQCHCPIACKAITYGREISQAYWPASFLSKELQAEMNVTEDFIRENYLDVYIYYDEIMYTRIEQIGAYTVDNLQSDIGGYLGLLCGMSLMTVVELLDFILVALCSRLKR</sequence>
<evidence type="ECO:0000313" key="15">
    <source>
        <dbReference type="RefSeq" id="XP_022101347.1"/>
    </source>
</evidence>
<dbReference type="OrthoDB" id="6154304at2759"/>
<evidence type="ECO:0000256" key="13">
    <source>
        <dbReference type="SAM" id="Phobius"/>
    </source>
</evidence>
<keyword evidence="8 13" id="KW-0472">Membrane</keyword>
<evidence type="ECO:0000256" key="9">
    <source>
        <dbReference type="ARBA" id="ARBA00023201"/>
    </source>
</evidence>
<proteinExistence type="inferred from homology"/>
<accession>A0A8B7Z8R2</accession>
<keyword evidence="4 11" id="KW-0812">Transmembrane</keyword>
<keyword evidence="2 11" id="KW-0813">Transport</keyword>
<evidence type="ECO:0000256" key="1">
    <source>
        <dbReference type="ARBA" id="ARBA00004141"/>
    </source>
</evidence>
<evidence type="ECO:0000256" key="3">
    <source>
        <dbReference type="ARBA" id="ARBA00022461"/>
    </source>
</evidence>
<feature type="compositionally biased region" description="Basic residues" evidence="12">
    <location>
        <begin position="25"/>
        <end position="42"/>
    </location>
</feature>
<dbReference type="GeneID" id="110984982"/>
<dbReference type="KEGG" id="aplc:110984982"/>
<dbReference type="Pfam" id="PF00858">
    <property type="entry name" value="ASC"/>
    <property type="match status" value="1"/>
</dbReference>
<reference evidence="15" key="1">
    <citation type="submission" date="2025-08" db="UniProtKB">
        <authorList>
            <consortium name="RefSeq"/>
        </authorList>
    </citation>
    <scope>IDENTIFICATION</scope>
</reference>
<feature type="transmembrane region" description="Helical" evidence="13">
    <location>
        <begin position="80"/>
        <end position="105"/>
    </location>
</feature>
<evidence type="ECO:0000256" key="8">
    <source>
        <dbReference type="ARBA" id="ARBA00023136"/>
    </source>
</evidence>
<evidence type="ECO:0000256" key="6">
    <source>
        <dbReference type="ARBA" id="ARBA00023053"/>
    </source>
</evidence>
<evidence type="ECO:0000256" key="12">
    <source>
        <dbReference type="SAM" id="MobiDB-lite"/>
    </source>
</evidence>
<evidence type="ECO:0000256" key="10">
    <source>
        <dbReference type="ARBA" id="ARBA00023303"/>
    </source>
</evidence>
<comment type="subcellular location">
    <subcellularLocation>
        <location evidence="1">Membrane</location>
        <topology evidence="1">Multi-pass membrane protein</topology>
    </subcellularLocation>
</comment>
<dbReference type="PRINTS" id="PR01078">
    <property type="entry name" value="AMINACHANNEL"/>
</dbReference>
<dbReference type="GO" id="GO:0005886">
    <property type="term" value="C:plasma membrane"/>
    <property type="evidence" value="ECO:0007669"/>
    <property type="project" value="TreeGrafter"/>
</dbReference>
<dbReference type="InterPro" id="IPR001873">
    <property type="entry name" value="ENaC"/>
</dbReference>
<keyword evidence="5 13" id="KW-1133">Transmembrane helix</keyword>
<keyword evidence="9 11" id="KW-0739">Sodium transport</keyword>
<dbReference type="PANTHER" id="PTHR11690">
    <property type="entry name" value="AMILORIDE-SENSITIVE SODIUM CHANNEL-RELATED"/>
    <property type="match status" value="1"/>
</dbReference>
<keyword evidence="10 11" id="KW-0407">Ion channel</keyword>
<keyword evidence="3 11" id="KW-0894">Sodium channel</keyword>
<dbReference type="Gene3D" id="2.60.470.10">
    <property type="entry name" value="Acid-sensing ion channels like domains"/>
    <property type="match status" value="1"/>
</dbReference>
<keyword evidence="14" id="KW-1185">Reference proteome</keyword>
<evidence type="ECO:0000256" key="7">
    <source>
        <dbReference type="ARBA" id="ARBA00023065"/>
    </source>
</evidence>